<proteinExistence type="predicted"/>
<dbReference type="Proteomes" id="UP000789860">
    <property type="component" value="Unassembled WGS sequence"/>
</dbReference>
<evidence type="ECO:0000313" key="2">
    <source>
        <dbReference type="Proteomes" id="UP000789860"/>
    </source>
</evidence>
<evidence type="ECO:0000313" key="1">
    <source>
        <dbReference type="EMBL" id="CAG8710687.1"/>
    </source>
</evidence>
<keyword evidence="2" id="KW-1185">Reference proteome</keyword>
<reference evidence="1" key="1">
    <citation type="submission" date="2021-06" db="EMBL/GenBank/DDBJ databases">
        <authorList>
            <person name="Kallberg Y."/>
            <person name="Tangrot J."/>
            <person name="Rosling A."/>
        </authorList>
    </citation>
    <scope>NUCLEOTIDE SEQUENCE</scope>
    <source>
        <strain evidence="1">AU212A</strain>
    </source>
</reference>
<protein>
    <submittedName>
        <fullName evidence="1">1572_t:CDS:1</fullName>
    </submittedName>
</protein>
<organism evidence="1 2">
    <name type="scientific">Scutellospora calospora</name>
    <dbReference type="NCBI Taxonomy" id="85575"/>
    <lineage>
        <taxon>Eukaryota</taxon>
        <taxon>Fungi</taxon>
        <taxon>Fungi incertae sedis</taxon>
        <taxon>Mucoromycota</taxon>
        <taxon>Glomeromycotina</taxon>
        <taxon>Glomeromycetes</taxon>
        <taxon>Diversisporales</taxon>
        <taxon>Gigasporaceae</taxon>
        <taxon>Scutellospora</taxon>
    </lineage>
</organism>
<feature type="non-terminal residue" evidence="1">
    <location>
        <position position="1"/>
    </location>
</feature>
<sequence>IHEYRINGYEFKKKVLAWINMFLTRSTGNPNSPTFSKGLYRPNDITPYIHTLVYHISEFLNIHETFGINAFSCSPVEKKNHQHVSYFFQKTFNDGGNSEKRKSALVEIMEYENRTHFFFTHNVPTFFEKDTNINI</sequence>
<gene>
    <name evidence="1" type="ORF">SCALOS_LOCUS10857</name>
</gene>
<comment type="caution">
    <text evidence="1">The sequence shown here is derived from an EMBL/GenBank/DDBJ whole genome shotgun (WGS) entry which is preliminary data.</text>
</comment>
<dbReference type="EMBL" id="CAJVPM010043014">
    <property type="protein sequence ID" value="CAG8710687.1"/>
    <property type="molecule type" value="Genomic_DNA"/>
</dbReference>
<accession>A0ACA9PIF1</accession>
<feature type="non-terminal residue" evidence="1">
    <location>
        <position position="135"/>
    </location>
</feature>
<name>A0ACA9PIF1_9GLOM</name>